<dbReference type="AlphaFoldDB" id="A0A0S2HV79"/>
<dbReference type="OrthoDB" id="1091532at2"/>
<dbReference type="SUPFAM" id="SSF56935">
    <property type="entry name" value="Porins"/>
    <property type="match status" value="1"/>
</dbReference>
<evidence type="ECO:0008006" key="3">
    <source>
        <dbReference type="Google" id="ProtNLM"/>
    </source>
</evidence>
<evidence type="ECO:0000313" key="1">
    <source>
        <dbReference type="EMBL" id="ALO13947.1"/>
    </source>
</evidence>
<reference evidence="1 2" key="1">
    <citation type="submission" date="2015-11" db="EMBL/GenBank/DDBJ databases">
        <title>Description and complete genome sequence of a novel strain predominating in hypersaline microbial mats and representing a new family of the Bacteriodetes phylum.</title>
        <authorList>
            <person name="Spring S."/>
            <person name="Bunk B."/>
            <person name="Sproer C."/>
            <person name="Klenk H.-P."/>
        </authorList>
    </citation>
    <scope>NUCLEOTIDE SEQUENCE [LARGE SCALE GENOMIC DNA]</scope>
    <source>
        <strain evidence="1 2">L21-Spi-D4</strain>
    </source>
</reference>
<organism evidence="1 2">
    <name type="scientific">Salinivirga cyanobacteriivorans</name>
    <dbReference type="NCBI Taxonomy" id="1307839"/>
    <lineage>
        <taxon>Bacteria</taxon>
        <taxon>Pseudomonadati</taxon>
        <taxon>Bacteroidota</taxon>
        <taxon>Bacteroidia</taxon>
        <taxon>Bacteroidales</taxon>
        <taxon>Salinivirgaceae</taxon>
        <taxon>Salinivirga</taxon>
    </lineage>
</organism>
<dbReference type="RefSeq" id="WP_057951543.1">
    <property type="nucleotide sequence ID" value="NZ_CP013118.1"/>
</dbReference>
<name>A0A0S2HV79_9BACT</name>
<accession>A0A0S2HV79</accession>
<dbReference type="Proteomes" id="UP000064893">
    <property type="component" value="Chromosome"/>
</dbReference>
<proteinExistence type="predicted"/>
<protein>
    <recommendedName>
        <fullName evidence="3">Outer membrane protein beta-barrel domain-containing protein</fullName>
    </recommendedName>
</protein>
<gene>
    <name evidence="1" type="ORF">L21SP5_00267</name>
</gene>
<evidence type="ECO:0000313" key="2">
    <source>
        <dbReference type="Proteomes" id="UP000064893"/>
    </source>
</evidence>
<sequence length="580" mass="65280" precursor="true">MRNSVLPGLIPIVFILSFTNLSAQDVEAILNSDPLKVNGQLGFDQYLNNRFIDSVKFKDQYSLFLSGRFNAKIYNIDFPFQFSYTNQQEDFSHPFSYNQFGTQPFYKGLKLYLGYNSLTFSPHTLSGHQFCGAGVELAPKDLPFRGTVLYGRLVKPVEYDSAAFTLPAYDRRFYSYELGYTTEKYSITTSGLYAWDQSASIDVFPDSLGIYPKENFAFSLKGNYQITSRWSVNFDYGRSLFTENANSALLQEATGTFLIKRRKTTRAFNAYGGQVKYSLKKTSFGVQYKYVEPGYETLGAYYTNNDLEQISLLNTSRFLEGKLNLNVNLGLERDNLENDNMMTNRRFAGSLSISAIPTEKISLNGSYSSFQSFSNLRSNFDYINNNDPLELMDTLNYRQVNQSVSLSGSYSNQDEQATYSTALSLSGNTSGNSQTEGGGSAVLINSTLSQSVVFTESKLSLSASLFGSMVQSTSNQVTFGPVISLGKPFIKDMLRTSLQAGINQTWNDTTRLSLNANIRAMASISLKESHLIAFTGTFYTTRDYLSNNLLEHLQVRLSYSYRIQNTLIRRKSISHDKTVR</sequence>
<keyword evidence="2" id="KW-1185">Reference proteome</keyword>
<dbReference type="KEGG" id="blq:L21SP5_00267"/>
<dbReference type="EMBL" id="CP013118">
    <property type="protein sequence ID" value="ALO13947.1"/>
    <property type="molecule type" value="Genomic_DNA"/>
</dbReference>
<dbReference type="STRING" id="1307839.L21SP5_00267"/>